<gene>
    <name evidence="3" type="ORF">GCM10011608_37950</name>
</gene>
<proteinExistence type="predicted"/>
<dbReference type="SUPFAM" id="SSF51905">
    <property type="entry name" value="FAD/NAD(P)-binding domain"/>
    <property type="match status" value="1"/>
</dbReference>
<dbReference type="Pfam" id="PF01494">
    <property type="entry name" value="FAD_binding_3"/>
    <property type="match status" value="1"/>
</dbReference>
<dbReference type="GO" id="GO:0071949">
    <property type="term" value="F:FAD binding"/>
    <property type="evidence" value="ECO:0007669"/>
    <property type="project" value="InterPro"/>
</dbReference>
<reference evidence="3" key="1">
    <citation type="journal article" date="2014" name="Int. J. Syst. Evol. Microbiol.">
        <title>Complete genome sequence of Corynebacterium casei LMG S-19264T (=DSM 44701T), isolated from a smear-ripened cheese.</title>
        <authorList>
            <consortium name="US DOE Joint Genome Institute (JGI-PGF)"/>
            <person name="Walter F."/>
            <person name="Albersmeier A."/>
            <person name="Kalinowski J."/>
            <person name="Ruckert C."/>
        </authorList>
    </citation>
    <scope>NUCLEOTIDE SEQUENCE</scope>
    <source>
        <strain evidence="3">CGMCC 4.7312</strain>
    </source>
</reference>
<comment type="caution">
    <text evidence="3">The sequence shown here is derived from an EMBL/GenBank/DDBJ whole genome shotgun (WGS) entry which is preliminary data.</text>
</comment>
<dbReference type="InterPro" id="IPR036188">
    <property type="entry name" value="FAD/NAD-bd_sf"/>
</dbReference>
<dbReference type="InterPro" id="IPR002938">
    <property type="entry name" value="FAD-bd"/>
</dbReference>
<sequence length="413" mass="44536">MANILISGAGVAGSALAWWLRRQGFRPTVVERAPGLRDGGYKVDIRGAALEVIDRMGLREQVRRRDTGMRLARFVDVGGRQLATMDAQLFGGREGDDAEIMRGDLARILASATDDVEYVFGDSIATLTPTGDRVEVAFERGKRRTFDLVVGADGLHSTVRRLAFGPESAHLRPLGHHIAIFSVPAELGEEGVELMHPAPGRTVGVYRTAGAAQSRVLFLFPSPADEPDHRDVAGQQALLAEAFGGLGWQVPRLLDAMRDAPDFYLDSMSQVRMDRWSTGRIGLVGDAAYAPSPASGQGTSLGLVGAYVLAAALAEAPGDPVAGLAAYERRMRPFVSLNQQLAERNLKGMVLRSAAQIRFQTLMLRMMPHLPGRERLIRRVTEPIRKAATAITLPGPANARPPGHAGGCVERRG</sequence>
<protein>
    <submittedName>
        <fullName evidence="3">FAD-dependent oxidoreductase</fullName>
    </submittedName>
</protein>
<evidence type="ECO:0000256" key="1">
    <source>
        <dbReference type="SAM" id="MobiDB-lite"/>
    </source>
</evidence>
<name>A0A917U233_9ACTN</name>
<dbReference type="AlphaFoldDB" id="A0A917U233"/>
<keyword evidence="4" id="KW-1185">Reference proteome</keyword>
<organism evidence="3 4">
    <name type="scientific">Micromonospora sonchi</name>
    <dbReference type="NCBI Taxonomy" id="1763543"/>
    <lineage>
        <taxon>Bacteria</taxon>
        <taxon>Bacillati</taxon>
        <taxon>Actinomycetota</taxon>
        <taxon>Actinomycetes</taxon>
        <taxon>Micromonosporales</taxon>
        <taxon>Micromonosporaceae</taxon>
        <taxon>Micromonospora</taxon>
    </lineage>
</organism>
<reference evidence="3" key="2">
    <citation type="submission" date="2020-09" db="EMBL/GenBank/DDBJ databases">
        <authorList>
            <person name="Sun Q."/>
            <person name="Zhou Y."/>
        </authorList>
    </citation>
    <scope>NUCLEOTIDE SEQUENCE</scope>
    <source>
        <strain evidence="3">CGMCC 4.7312</strain>
    </source>
</reference>
<dbReference type="InterPro" id="IPR051704">
    <property type="entry name" value="FAD_aromatic-hydroxylase"/>
</dbReference>
<dbReference type="Gene3D" id="3.30.9.10">
    <property type="entry name" value="D-Amino Acid Oxidase, subunit A, domain 2"/>
    <property type="match status" value="1"/>
</dbReference>
<evidence type="ECO:0000313" key="3">
    <source>
        <dbReference type="EMBL" id="GGM49406.1"/>
    </source>
</evidence>
<dbReference type="EMBL" id="BMNB01000017">
    <property type="protein sequence ID" value="GGM49406.1"/>
    <property type="molecule type" value="Genomic_DNA"/>
</dbReference>
<dbReference type="PRINTS" id="PR00420">
    <property type="entry name" value="RNGMNOXGNASE"/>
</dbReference>
<feature type="domain" description="FAD-binding" evidence="2">
    <location>
        <begin position="3"/>
        <end position="336"/>
    </location>
</feature>
<dbReference type="RefSeq" id="WP_189046201.1">
    <property type="nucleotide sequence ID" value="NZ_BMNB01000017.1"/>
</dbReference>
<dbReference type="Proteomes" id="UP000608890">
    <property type="component" value="Unassembled WGS sequence"/>
</dbReference>
<evidence type="ECO:0000259" key="2">
    <source>
        <dbReference type="Pfam" id="PF01494"/>
    </source>
</evidence>
<evidence type="ECO:0000313" key="4">
    <source>
        <dbReference type="Proteomes" id="UP000608890"/>
    </source>
</evidence>
<dbReference type="PANTHER" id="PTHR46865">
    <property type="entry name" value="OXIDOREDUCTASE-RELATED"/>
    <property type="match status" value="1"/>
</dbReference>
<dbReference type="Gene3D" id="3.50.50.60">
    <property type="entry name" value="FAD/NAD(P)-binding domain"/>
    <property type="match status" value="1"/>
</dbReference>
<accession>A0A917U233</accession>
<feature type="region of interest" description="Disordered" evidence="1">
    <location>
        <begin position="393"/>
        <end position="413"/>
    </location>
</feature>
<dbReference type="PANTHER" id="PTHR46865:SF2">
    <property type="entry name" value="MONOOXYGENASE"/>
    <property type="match status" value="1"/>
</dbReference>